<protein>
    <submittedName>
        <fullName evidence="2">Nuclear transport factor 2 family protein</fullName>
    </submittedName>
</protein>
<dbReference type="RefSeq" id="WP_175083448.1">
    <property type="nucleotide sequence ID" value="NZ_JAKUMG010000003.1"/>
</dbReference>
<proteinExistence type="predicted"/>
<organism evidence="2 3">
    <name type="scientific">Pseudoalteromonas shioyasakiensis</name>
    <dbReference type="NCBI Taxonomy" id="1190813"/>
    <lineage>
        <taxon>Bacteria</taxon>
        <taxon>Pseudomonadati</taxon>
        <taxon>Pseudomonadota</taxon>
        <taxon>Gammaproteobacteria</taxon>
        <taxon>Alteromonadales</taxon>
        <taxon>Pseudoalteromonadaceae</taxon>
        <taxon>Pseudoalteromonas</taxon>
    </lineage>
</organism>
<comment type="caution">
    <text evidence="2">The sequence shown here is derived from an EMBL/GenBank/DDBJ whole genome shotgun (WGS) entry which is preliminary data.</text>
</comment>
<sequence>MSTQEQLENLITQFKDSWLRSDKHSLAKLFSSDIVFKSHHHGSINGQKHVSTTLSEDFKNYATSAEFTNTFTAHQKDFAAASSYAYVDVNHGQKRFLCGCTFIFHFVYENQQWLINHIKFQVNWNKGQQSLLPNWNMLPGVQGWQLVDGEPTIVSELHSPWALIRKFKASEPKQALIDLYNKYAFAVDNCDINLLIDCYSQDIHGSFPPLGDLSGRESVIGSLKNFRLLAPFWQHFAELVKMEISQDKKTARFIIARIIPENPVNDSNQKIYAAHYQLAARLESDNCWRLYESHYIPGWFDEQNLPEFII</sequence>
<evidence type="ECO:0000313" key="2">
    <source>
        <dbReference type="EMBL" id="MDI4669340.1"/>
    </source>
</evidence>
<dbReference type="Pfam" id="PF13577">
    <property type="entry name" value="SnoaL_4"/>
    <property type="match status" value="1"/>
</dbReference>
<reference evidence="2 3" key="1">
    <citation type="submission" date="2022-02" db="EMBL/GenBank/DDBJ databases">
        <title>Genome analysis of Beneficial Microorganisms for Coral consortium from Pocillopora damicornis.</title>
        <authorList>
            <person name="Rosado P.M."/>
            <person name="Cardoso P.M."/>
            <person name="Rosado J.G."/>
            <person name="Schultz J."/>
            <person name="Rocha U."/>
            <person name="Costa T.K."/>
            <person name="Peixoto R.S."/>
        </authorList>
    </citation>
    <scope>NUCLEOTIDE SEQUENCE [LARGE SCALE GENOMIC DNA]</scope>
    <source>
        <strain evidence="2 3">BMC5</strain>
    </source>
</reference>
<dbReference type="EMBL" id="JAKUMG010000003">
    <property type="protein sequence ID" value="MDI4669340.1"/>
    <property type="molecule type" value="Genomic_DNA"/>
</dbReference>
<evidence type="ECO:0000259" key="1">
    <source>
        <dbReference type="Pfam" id="PF13577"/>
    </source>
</evidence>
<keyword evidence="3" id="KW-1185">Reference proteome</keyword>
<dbReference type="InterPro" id="IPR037401">
    <property type="entry name" value="SnoaL-like"/>
</dbReference>
<dbReference type="SUPFAM" id="SSF54427">
    <property type="entry name" value="NTF2-like"/>
    <property type="match status" value="2"/>
</dbReference>
<gene>
    <name evidence="2" type="ORF">MKZ47_09510</name>
</gene>
<accession>A0ABT6TZY6</accession>
<feature type="domain" description="SnoaL-like" evidence="1">
    <location>
        <begin position="173"/>
        <end position="283"/>
    </location>
</feature>
<dbReference type="InterPro" id="IPR032710">
    <property type="entry name" value="NTF2-like_dom_sf"/>
</dbReference>
<dbReference type="Proteomes" id="UP001156974">
    <property type="component" value="Unassembled WGS sequence"/>
</dbReference>
<dbReference type="Gene3D" id="3.10.450.50">
    <property type="match status" value="2"/>
</dbReference>
<evidence type="ECO:0000313" key="3">
    <source>
        <dbReference type="Proteomes" id="UP001156974"/>
    </source>
</evidence>
<name>A0ABT6TZY6_9GAMM</name>